<dbReference type="OrthoDB" id="2569390at2759"/>
<reference evidence="3" key="4">
    <citation type="submission" date="2024-02" db="EMBL/GenBank/DDBJ databases">
        <title>Comparative genomics of Cryptococcus and Kwoniella reveals pathogenesis evolution and contrasting modes of karyotype evolution via chromosome fusion or intercentromeric recombination.</title>
        <authorList>
            <person name="Coelho M.A."/>
            <person name="David-Palma M."/>
            <person name="Shea T."/>
            <person name="Bowers K."/>
            <person name="McGinley-Smith S."/>
            <person name="Mohammad A.W."/>
            <person name="Gnirke A."/>
            <person name="Yurkov A.M."/>
            <person name="Nowrousian M."/>
            <person name="Sun S."/>
            <person name="Cuomo C.A."/>
            <person name="Heitman J."/>
        </authorList>
    </citation>
    <scope>NUCLEOTIDE SEQUENCE</scope>
    <source>
        <strain evidence="3">CBS 10737</strain>
    </source>
</reference>
<evidence type="ECO:0000313" key="3">
    <source>
        <dbReference type="EMBL" id="WWC67107.1"/>
    </source>
</evidence>
<dbReference type="GO" id="GO:0005886">
    <property type="term" value="C:plasma membrane"/>
    <property type="evidence" value="ECO:0007669"/>
    <property type="project" value="InterPro"/>
</dbReference>
<reference evidence="2" key="1">
    <citation type="submission" date="2013-07" db="EMBL/GenBank/DDBJ databases">
        <title>The Genome Sequence of Cryptococcus pinus CBS10737.</title>
        <authorList>
            <consortium name="The Broad Institute Genome Sequencing Platform"/>
            <person name="Cuomo C."/>
            <person name="Litvintseva A."/>
            <person name="Chen Y."/>
            <person name="Heitman J."/>
            <person name="Sun S."/>
            <person name="Springer D."/>
            <person name="Dromer F."/>
            <person name="Young S.K."/>
            <person name="Zeng Q."/>
            <person name="Gargeya S."/>
            <person name="Fitzgerald M."/>
            <person name="Abouelleil A."/>
            <person name="Alvarado L."/>
            <person name="Berlin A.M."/>
            <person name="Chapman S.B."/>
            <person name="Dewar J."/>
            <person name="Goldberg J."/>
            <person name="Griggs A."/>
            <person name="Gujja S."/>
            <person name="Hansen M."/>
            <person name="Howarth C."/>
            <person name="Imamovic A."/>
            <person name="Larimer J."/>
            <person name="McCowan C."/>
            <person name="Murphy C."/>
            <person name="Pearson M."/>
            <person name="Priest M."/>
            <person name="Roberts A."/>
            <person name="Saif S."/>
            <person name="Shea T."/>
            <person name="Sykes S."/>
            <person name="Wortman J."/>
            <person name="Nusbaum C."/>
            <person name="Birren B."/>
        </authorList>
    </citation>
    <scope>NUCLEOTIDE SEQUENCE [LARGE SCALE GENOMIC DNA]</scope>
    <source>
        <strain evidence="2">CBS 10737</strain>
    </source>
</reference>
<protein>
    <submittedName>
        <fullName evidence="2">Uncharacterized protein</fullName>
    </submittedName>
</protein>
<sequence length="318" mass="36439">MGLPSGKGLYWNSFCHVLSIILTFSSFVVLLITVFYNAPLDHEHQTLEGKMNNRFWLIVVNETSNTLVFDDHKRSDIMKNITQTEIVNRQDDIDTNLTTSILINRDQFEKRGGSGIYAYGFGVWGWCGWSDNKWTSNAICTKKPFWQLPKDSKYSRDNIDQILKDLPTAIKNALSITSFFLLFTPFLVFVYLILLLFCINFKGPYPPWPVPRKSQWPKEEVKQEKKVKIAWNLRNWRVQLYFFALSVIFMLPAIVTIGVGVNSVKSEMDIGGGLKAEMGHGGLGVIAAWLLFILAQCLTMSKYGLMAWRKDIKNKTTK</sequence>
<dbReference type="EMBL" id="CP144519">
    <property type="protein sequence ID" value="WWC67107.1"/>
    <property type="molecule type" value="Genomic_DNA"/>
</dbReference>
<feature type="transmembrane region" description="Helical" evidence="1">
    <location>
        <begin position="9"/>
        <end position="36"/>
    </location>
</feature>
<proteinExistence type="predicted"/>
<evidence type="ECO:0000313" key="4">
    <source>
        <dbReference type="Proteomes" id="UP000094020"/>
    </source>
</evidence>
<name>A0A1B9IC93_9TREE</name>
<dbReference type="EMBL" id="KI894007">
    <property type="protein sequence ID" value="OCF53011.1"/>
    <property type="molecule type" value="Genomic_DNA"/>
</dbReference>
<evidence type="ECO:0000256" key="1">
    <source>
        <dbReference type="SAM" id="Phobius"/>
    </source>
</evidence>
<evidence type="ECO:0000313" key="2">
    <source>
        <dbReference type="EMBL" id="OCF53011.1"/>
    </source>
</evidence>
<feature type="transmembrane region" description="Helical" evidence="1">
    <location>
        <begin position="281"/>
        <end position="305"/>
    </location>
</feature>
<reference evidence="3" key="2">
    <citation type="submission" date="2013-07" db="EMBL/GenBank/DDBJ databases">
        <authorList>
            <consortium name="The Broad Institute Genome Sequencing Platform"/>
            <person name="Cuomo C."/>
            <person name="Litvintseva A."/>
            <person name="Chen Y."/>
            <person name="Heitman J."/>
            <person name="Sun S."/>
            <person name="Springer D."/>
            <person name="Dromer F."/>
            <person name="Young S.K."/>
            <person name="Zeng Q."/>
            <person name="Gargeya S."/>
            <person name="Fitzgerald M."/>
            <person name="Abouelleil A."/>
            <person name="Alvarado L."/>
            <person name="Berlin A.M."/>
            <person name="Chapman S.B."/>
            <person name="Dewar J."/>
            <person name="Goldberg J."/>
            <person name="Griggs A."/>
            <person name="Gujja S."/>
            <person name="Hansen M."/>
            <person name="Howarth C."/>
            <person name="Imamovic A."/>
            <person name="Larimer J."/>
            <person name="McCowan C."/>
            <person name="Murphy C."/>
            <person name="Pearson M."/>
            <person name="Priest M."/>
            <person name="Roberts A."/>
            <person name="Saif S."/>
            <person name="Shea T."/>
            <person name="Sykes S."/>
            <person name="Wortman J."/>
            <person name="Nusbaum C."/>
            <person name="Birren B."/>
        </authorList>
    </citation>
    <scope>NUCLEOTIDE SEQUENCE</scope>
    <source>
        <strain evidence="3">CBS 10737</strain>
    </source>
</reference>
<dbReference type="AlphaFoldDB" id="A0A1B9IC93"/>
<dbReference type="Pfam" id="PF06687">
    <property type="entry name" value="SUR7"/>
    <property type="match status" value="1"/>
</dbReference>
<keyword evidence="1" id="KW-1133">Transmembrane helix</keyword>
<feature type="transmembrane region" description="Helical" evidence="1">
    <location>
        <begin position="240"/>
        <end position="261"/>
    </location>
</feature>
<keyword evidence="4" id="KW-1185">Reference proteome</keyword>
<keyword evidence="1" id="KW-0472">Membrane</keyword>
<feature type="transmembrane region" description="Helical" evidence="1">
    <location>
        <begin position="173"/>
        <end position="199"/>
    </location>
</feature>
<dbReference type="InterPro" id="IPR009571">
    <property type="entry name" value="SUR7/Rim9-like_fungi"/>
</dbReference>
<dbReference type="KEGG" id="kpin:30168681"/>
<gene>
    <name evidence="2" type="ORF">I206_00312</name>
    <name evidence="3" type="ORF">I206_101014</name>
</gene>
<organism evidence="2">
    <name type="scientific">Kwoniella pini CBS 10737</name>
    <dbReference type="NCBI Taxonomy" id="1296096"/>
    <lineage>
        <taxon>Eukaryota</taxon>
        <taxon>Fungi</taxon>
        <taxon>Dikarya</taxon>
        <taxon>Basidiomycota</taxon>
        <taxon>Agaricomycotina</taxon>
        <taxon>Tremellomycetes</taxon>
        <taxon>Tremellales</taxon>
        <taxon>Cryptococcaceae</taxon>
        <taxon>Kwoniella</taxon>
    </lineage>
</organism>
<dbReference type="RefSeq" id="XP_019014230.1">
    <property type="nucleotide sequence ID" value="XM_019152092.1"/>
</dbReference>
<dbReference type="Proteomes" id="UP000094020">
    <property type="component" value="Chromosome 1"/>
</dbReference>
<reference evidence="2" key="3">
    <citation type="submission" date="2016-07" db="EMBL/GenBank/DDBJ databases">
        <title>Evolution of pathogenesis and genome organization in the Tremellales.</title>
        <authorList>
            <person name="Cuomo C."/>
            <person name="Litvintseva A."/>
            <person name="Heitman J."/>
            <person name="Chen Y."/>
            <person name="Sun S."/>
            <person name="Springer D."/>
            <person name="Dromer F."/>
            <person name="Young S."/>
            <person name="Zeng Q."/>
            <person name="Chapman S."/>
            <person name="Gujja S."/>
            <person name="Saif S."/>
            <person name="Birren B."/>
        </authorList>
    </citation>
    <scope>NUCLEOTIDE SEQUENCE</scope>
    <source>
        <strain evidence="2">CBS 10737</strain>
    </source>
</reference>
<dbReference type="GeneID" id="30168681"/>
<accession>A0A1B9IC93</accession>
<keyword evidence="1" id="KW-0812">Transmembrane</keyword>